<comment type="caution">
    <text evidence="2">The sequence shown here is derived from an EMBL/GenBank/DDBJ whole genome shotgun (WGS) entry which is preliminary data.</text>
</comment>
<evidence type="ECO:0000313" key="2">
    <source>
        <dbReference type="EMBL" id="RLN08269.1"/>
    </source>
</evidence>
<dbReference type="PANTHER" id="PTHR32141:SF116">
    <property type="entry name" value="FBD DOMAIN-CONTAINING PROTEIN"/>
    <property type="match status" value="1"/>
</dbReference>
<feature type="domain" description="F-box" evidence="1">
    <location>
        <begin position="15"/>
        <end position="67"/>
    </location>
</feature>
<gene>
    <name evidence="2" type="ORF">C2845_PM11G28300</name>
</gene>
<dbReference type="InterPro" id="IPR055302">
    <property type="entry name" value="F-box_dom-containing"/>
</dbReference>
<keyword evidence="3" id="KW-1185">Reference proteome</keyword>
<dbReference type="AlphaFoldDB" id="A0A3L6RRC2"/>
<evidence type="ECO:0000259" key="1">
    <source>
        <dbReference type="PROSITE" id="PS50181"/>
    </source>
</evidence>
<accession>A0A3L6RRC2</accession>
<dbReference type="Pfam" id="PF00646">
    <property type="entry name" value="F-box"/>
    <property type="match status" value="1"/>
</dbReference>
<reference evidence="3" key="1">
    <citation type="journal article" date="2019" name="Nat. Commun.">
        <title>The genome of broomcorn millet.</title>
        <authorList>
            <person name="Zou C."/>
            <person name="Miki D."/>
            <person name="Li D."/>
            <person name="Tang Q."/>
            <person name="Xiao L."/>
            <person name="Rajput S."/>
            <person name="Deng P."/>
            <person name="Jia W."/>
            <person name="Huang R."/>
            <person name="Zhang M."/>
            <person name="Sun Y."/>
            <person name="Hu J."/>
            <person name="Fu X."/>
            <person name="Schnable P.S."/>
            <person name="Li F."/>
            <person name="Zhang H."/>
            <person name="Feng B."/>
            <person name="Zhu X."/>
            <person name="Liu R."/>
            <person name="Schnable J.C."/>
            <person name="Zhu J.-K."/>
            <person name="Zhang H."/>
        </authorList>
    </citation>
    <scope>NUCLEOTIDE SEQUENCE [LARGE SCALE GENOMIC DNA]</scope>
</reference>
<organism evidence="2 3">
    <name type="scientific">Panicum miliaceum</name>
    <name type="common">Proso millet</name>
    <name type="synonym">Broomcorn millet</name>
    <dbReference type="NCBI Taxonomy" id="4540"/>
    <lineage>
        <taxon>Eukaryota</taxon>
        <taxon>Viridiplantae</taxon>
        <taxon>Streptophyta</taxon>
        <taxon>Embryophyta</taxon>
        <taxon>Tracheophyta</taxon>
        <taxon>Spermatophyta</taxon>
        <taxon>Magnoliopsida</taxon>
        <taxon>Liliopsida</taxon>
        <taxon>Poales</taxon>
        <taxon>Poaceae</taxon>
        <taxon>PACMAD clade</taxon>
        <taxon>Panicoideae</taxon>
        <taxon>Panicodae</taxon>
        <taxon>Paniceae</taxon>
        <taxon>Panicinae</taxon>
        <taxon>Panicum</taxon>
        <taxon>Panicum sect. Panicum</taxon>
    </lineage>
</organism>
<evidence type="ECO:0000313" key="3">
    <source>
        <dbReference type="Proteomes" id="UP000275267"/>
    </source>
</evidence>
<dbReference type="PANTHER" id="PTHR32141">
    <property type="match status" value="1"/>
</dbReference>
<dbReference type="Pfam" id="PF24758">
    <property type="entry name" value="LRR_At5g56370"/>
    <property type="match status" value="2"/>
</dbReference>
<dbReference type="OrthoDB" id="1427035at2759"/>
<dbReference type="CDD" id="cd22160">
    <property type="entry name" value="F-box_AtFBL13-like"/>
    <property type="match status" value="1"/>
</dbReference>
<dbReference type="Proteomes" id="UP000275267">
    <property type="component" value="Unassembled WGS sequence"/>
</dbReference>
<name>A0A3L6RRC2_PANMI</name>
<sequence length="411" mass="45832">MGYDDTLSLSNGGGEDHISSLPNALLCNIISRLPLKNAVRTTTFSPRWRRVWASIPLVLDDSNLRKVLPDDGGTNWRAIADAVSSVLHTHPGPFHYVRLCLSCNYAASQDGGMLLCSWLHVLAERGVQQLLLANHSLVDYAGLPKDILHIASLEGLYLDACVFPITNNLIRDACVFPQLLDLRLCRTLMRTIDLDRLLQYCLKLTKLVLYLSVKNPPIILICSLSLRCLVFWKSIAHEVDHWLRSGYHSLGYLNPAIHLLKIFETIIKVGTMPSRRTIIPSVSILAVQVKLGDPEEAKMLLSFLRCFPNVETLHIKADEVDESSGMINLNFLEGGRPHQLCEAAAWKPPQARFGQPAVLGDWRDSETVGDGPIHDPYKILMESWWWAGGGGAVVVSRIISSLSISRMPKYE</sequence>
<dbReference type="PROSITE" id="PS50181">
    <property type="entry name" value="FBOX"/>
    <property type="match status" value="1"/>
</dbReference>
<dbReference type="InterPro" id="IPR053781">
    <property type="entry name" value="F-box_AtFBL13-like"/>
</dbReference>
<dbReference type="InterPro" id="IPR001810">
    <property type="entry name" value="F-box_dom"/>
</dbReference>
<dbReference type="STRING" id="4540.A0A3L6RRC2"/>
<dbReference type="EMBL" id="PQIB02000007">
    <property type="protein sequence ID" value="RLN08269.1"/>
    <property type="molecule type" value="Genomic_DNA"/>
</dbReference>
<dbReference type="InterPro" id="IPR036047">
    <property type="entry name" value="F-box-like_dom_sf"/>
</dbReference>
<dbReference type="SUPFAM" id="SSF81383">
    <property type="entry name" value="F-box domain"/>
    <property type="match status" value="1"/>
</dbReference>
<protein>
    <recommendedName>
        <fullName evidence="1">F-box domain-containing protein</fullName>
    </recommendedName>
</protein>
<dbReference type="InterPro" id="IPR055411">
    <property type="entry name" value="LRR_FXL15/At3g58940/PEG3-like"/>
</dbReference>
<dbReference type="Gene3D" id="1.20.1280.50">
    <property type="match status" value="1"/>
</dbReference>
<proteinExistence type="predicted"/>